<feature type="region of interest" description="Disordered" evidence="1">
    <location>
        <begin position="121"/>
        <end position="146"/>
    </location>
</feature>
<dbReference type="Proteomes" id="UP000019118">
    <property type="component" value="Unassembled WGS sequence"/>
</dbReference>
<evidence type="ECO:0000313" key="2">
    <source>
        <dbReference type="EMBL" id="ENN71240.1"/>
    </source>
</evidence>
<evidence type="ECO:0000256" key="1">
    <source>
        <dbReference type="SAM" id="MobiDB-lite"/>
    </source>
</evidence>
<evidence type="ECO:0000313" key="3">
    <source>
        <dbReference type="EnsemblMetazoa" id="XP_019770154.1"/>
    </source>
</evidence>
<dbReference type="AlphaFoldDB" id="N6TPS1"/>
<accession>N6TPS1</accession>
<dbReference type="HOGENOM" id="CLU_093033_0_0_1"/>
<dbReference type="EMBL" id="KB741277">
    <property type="protein sequence ID" value="ENN71240.1"/>
    <property type="molecule type" value="Genomic_DNA"/>
</dbReference>
<gene>
    <name evidence="3" type="primary">109544433</name>
    <name evidence="2" type="ORF">YQE_12167</name>
</gene>
<dbReference type="EnsemblMetazoa" id="XM_019914595.1">
    <property type="protein sequence ID" value="XP_019770154.1"/>
    <property type="gene ID" value="LOC109544433"/>
</dbReference>
<keyword evidence="4" id="KW-1185">Reference proteome</keyword>
<organism evidence="2">
    <name type="scientific">Dendroctonus ponderosae</name>
    <name type="common">Mountain pine beetle</name>
    <dbReference type="NCBI Taxonomy" id="77166"/>
    <lineage>
        <taxon>Eukaryota</taxon>
        <taxon>Metazoa</taxon>
        <taxon>Ecdysozoa</taxon>
        <taxon>Arthropoda</taxon>
        <taxon>Hexapoda</taxon>
        <taxon>Insecta</taxon>
        <taxon>Pterygota</taxon>
        <taxon>Neoptera</taxon>
        <taxon>Endopterygota</taxon>
        <taxon>Coleoptera</taxon>
        <taxon>Polyphaga</taxon>
        <taxon>Cucujiformia</taxon>
        <taxon>Curculionidae</taxon>
        <taxon>Scolytinae</taxon>
        <taxon>Dendroctonus</taxon>
    </lineage>
</organism>
<feature type="non-terminal residue" evidence="2">
    <location>
        <position position="1"/>
    </location>
</feature>
<dbReference type="InterPro" id="IPR022179">
    <property type="entry name" value="CFAP276"/>
</dbReference>
<dbReference type="Pfam" id="PF12494">
    <property type="entry name" value="DUF3695"/>
    <property type="match status" value="1"/>
</dbReference>
<evidence type="ECO:0000313" key="4">
    <source>
        <dbReference type="Proteomes" id="UP000019118"/>
    </source>
</evidence>
<dbReference type="KEGG" id="dpa:109544433"/>
<sequence>MSAGRIRNRGCVPYLDGEGVFLKPLITIESKKESCYDRKMSPFQRLYMHQTLASARRYAYFKPFDNLIPKDELDFTLTTTFNESSEVFPETVDVYFQPETLGIATWRRLRNTRDLTPDREQMAASLKHPGSSGDGPKSKSDRAGRGKKKIVIPYRYNLAHKLLIGGITEKKHPSSIKLMNSSHHSPQTNAGYSRQPSDGNFYQY</sequence>
<protein>
    <submittedName>
        <fullName evidence="2 3">Uncharacterized protein</fullName>
    </submittedName>
</protein>
<dbReference type="OMA" id="HTPLTNP"/>
<dbReference type="OrthoDB" id="10013535at2759"/>
<proteinExistence type="predicted"/>
<reference evidence="2 4" key="1">
    <citation type="journal article" date="2013" name="Genome Biol.">
        <title>Draft genome of the mountain pine beetle, Dendroctonus ponderosae Hopkins, a major forest pest.</title>
        <authorList>
            <person name="Keeling C.I."/>
            <person name="Yuen M.M."/>
            <person name="Liao N.Y."/>
            <person name="Docking T.R."/>
            <person name="Chan S.K."/>
            <person name="Taylor G.A."/>
            <person name="Palmquist D.L."/>
            <person name="Jackman S.D."/>
            <person name="Nguyen A."/>
            <person name="Li M."/>
            <person name="Henderson H."/>
            <person name="Janes J.K."/>
            <person name="Zhao Y."/>
            <person name="Pandoh P."/>
            <person name="Moore R."/>
            <person name="Sperling F.A."/>
            <person name="Huber D.P."/>
            <person name="Birol I."/>
            <person name="Jones S.J."/>
            <person name="Bohlmann J."/>
        </authorList>
    </citation>
    <scope>NUCLEOTIDE SEQUENCE</scope>
</reference>
<reference evidence="3" key="2">
    <citation type="submission" date="2024-08" db="UniProtKB">
        <authorList>
            <consortium name="EnsemblMetazoa"/>
        </authorList>
    </citation>
    <scope>IDENTIFICATION</scope>
</reference>
<name>N6TPS1_DENPD</name>
<feature type="region of interest" description="Disordered" evidence="1">
    <location>
        <begin position="177"/>
        <end position="204"/>
    </location>
</feature>